<gene>
    <name evidence="1" type="ORF">GGR04_004426</name>
</gene>
<sequence length="327" mass="36374">MPVTLRLAVRDWDYLTPLALGDVRSSRLDLRVERVGTLVSHLGRTPDFDAAEISFSRYAQLRFEGDESVVGLPNFVMRGFRHRCVITTADSALRSLAELAGKRIGVTGWRDSGNTWTRAALRREGVGVEDARWYAGRLTEAHPVVDRLDGFGRPGRIEAAPGERPMMELLAEGGLDAVFTPFMPDGFFARDSGFRQVVTDFRHAETRYFAEVGYVPGMHLLGVKAEMLAEHPWIADELSEIVDESQRVWLAKRRKYADTTPWILDELARVSRDLPANWNRSGLSANAPMIADFAAELHAQGILPRLLSVAELFPLGDRMASPGTQAA</sequence>
<evidence type="ECO:0000313" key="1">
    <source>
        <dbReference type="EMBL" id="MBB4000548.1"/>
    </source>
</evidence>
<keyword evidence="1" id="KW-0456">Lyase</keyword>
<proteinExistence type="predicted"/>
<reference evidence="1 2" key="1">
    <citation type="submission" date="2020-08" db="EMBL/GenBank/DDBJ databases">
        <title>Genomic Encyclopedia of Type Strains, Phase IV (KMG-IV): sequencing the most valuable type-strain genomes for metagenomic binning, comparative biology and taxonomic classification.</title>
        <authorList>
            <person name="Goeker M."/>
        </authorList>
    </citation>
    <scope>NUCLEOTIDE SEQUENCE [LARGE SCALE GENOMIC DNA]</scope>
    <source>
        <strain evidence="1 2">DSM 102238</strain>
    </source>
</reference>
<dbReference type="EC" id="4.1.1.55" evidence="1"/>
<accession>A0A7W6H8I8</accession>
<dbReference type="SUPFAM" id="SSF53850">
    <property type="entry name" value="Periplasmic binding protein-like II"/>
    <property type="match status" value="1"/>
</dbReference>
<evidence type="ECO:0000313" key="2">
    <source>
        <dbReference type="Proteomes" id="UP000542776"/>
    </source>
</evidence>
<dbReference type="Proteomes" id="UP000542776">
    <property type="component" value="Unassembled WGS sequence"/>
</dbReference>
<name>A0A7W6H8I8_9HYPH</name>
<dbReference type="EMBL" id="JACIEK010000022">
    <property type="protein sequence ID" value="MBB4000548.1"/>
    <property type="molecule type" value="Genomic_DNA"/>
</dbReference>
<dbReference type="RefSeq" id="WP_183202433.1">
    <property type="nucleotide sequence ID" value="NZ_JACIEK010000022.1"/>
</dbReference>
<dbReference type="Gene3D" id="3.40.190.10">
    <property type="entry name" value="Periplasmic binding protein-like II"/>
    <property type="match status" value="1"/>
</dbReference>
<comment type="caution">
    <text evidence="1">The sequence shown here is derived from an EMBL/GenBank/DDBJ whole genome shotgun (WGS) entry which is preliminary data.</text>
</comment>
<protein>
    <submittedName>
        <fullName evidence="1">4,5-dihydroxyphthalate decarboxylase</fullName>
        <ecNumber evidence="1">4.1.1.55</ecNumber>
    </submittedName>
</protein>
<dbReference type="GO" id="GO:0018796">
    <property type="term" value="F:4,5-dihydroxyphthalate decarboxylase activity"/>
    <property type="evidence" value="ECO:0007669"/>
    <property type="project" value="UniProtKB-EC"/>
</dbReference>
<dbReference type="AlphaFoldDB" id="A0A7W6H8I8"/>
<keyword evidence="2" id="KW-1185">Reference proteome</keyword>
<organism evidence="1 2">
    <name type="scientific">Aureimonas pseudogalii</name>
    <dbReference type="NCBI Taxonomy" id="1744844"/>
    <lineage>
        <taxon>Bacteria</taxon>
        <taxon>Pseudomonadati</taxon>
        <taxon>Pseudomonadota</taxon>
        <taxon>Alphaproteobacteria</taxon>
        <taxon>Hyphomicrobiales</taxon>
        <taxon>Aurantimonadaceae</taxon>
        <taxon>Aureimonas</taxon>
    </lineage>
</organism>